<reference evidence="1 2" key="1">
    <citation type="journal article" date="2012" name="Eukaryot. Cell">
        <title>Genome sequence of the fungus Glarea lozoyensis: the first genome sequence of a species from the Helotiaceae family.</title>
        <authorList>
            <person name="Youssar L."/>
            <person name="Gruening B.A."/>
            <person name="Erxleben A."/>
            <person name="Guenther S."/>
            <person name="Huettel W."/>
        </authorList>
    </citation>
    <scope>NUCLEOTIDE SEQUENCE [LARGE SCALE GENOMIC DNA]</scope>
    <source>
        <strain evidence="2">ATCC 74030 / MF5533</strain>
    </source>
</reference>
<protein>
    <submittedName>
        <fullName evidence="1">Uncharacterized protein</fullName>
    </submittedName>
</protein>
<proteinExistence type="predicted"/>
<dbReference type="HOGENOM" id="CLU_3068854_0_0_1"/>
<organism evidence="1 2">
    <name type="scientific">Glarea lozoyensis (strain ATCC 74030 / MF5533)</name>
    <dbReference type="NCBI Taxonomy" id="1104152"/>
    <lineage>
        <taxon>Eukaryota</taxon>
        <taxon>Fungi</taxon>
        <taxon>Dikarya</taxon>
        <taxon>Ascomycota</taxon>
        <taxon>Pezizomycotina</taxon>
        <taxon>Leotiomycetes</taxon>
        <taxon>Helotiales</taxon>
        <taxon>Helotiaceae</taxon>
        <taxon>Glarea</taxon>
    </lineage>
</organism>
<accession>H0ELA2</accession>
<dbReference type="AlphaFoldDB" id="H0ELA2"/>
<name>H0ELA2_GLAL7</name>
<evidence type="ECO:0000313" key="1">
    <source>
        <dbReference type="EMBL" id="EHL00731.1"/>
    </source>
</evidence>
<keyword evidence="2" id="KW-1185">Reference proteome</keyword>
<dbReference type="Proteomes" id="UP000005446">
    <property type="component" value="Unassembled WGS sequence"/>
</dbReference>
<sequence length="53" mass="5906">MSKTDAVKEKLYIFSTFGHKYSAMSYSTALVEDVAKLALIPVAFGNEEQTTSW</sequence>
<dbReference type="InParanoid" id="H0ELA2"/>
<gene>
    <name evidence="1" type="ORF">M7I_3362</name>
</gene>
<evidence type="ECO:0000313" key="2">
    <source>
        <dbReference type="Proteomes" id="UP000005446"/>
    </source>
</evidence>
<dbReference type="EMBL" id="AGUE01000074">
    <property type="protein sequence ID" value="EHL00731.1"/>
    <property type="molecule type" value="Genomic_DNA"/>
</dbReference>
<comment type="caution">
    <text evidence="1">The sequence shown here is derived from an EMBL/GenBank/DDBJ whole genome shotgun (WGS) entry which is preliminary data.</text>
</comment>